<dbReference type="EMBL" id="PGTM01000143">
    <property type="protein sequence ID" value="PJF35530.1"/>
    <property type="molecule type" value="Genomic_DNA"/>
</dbReference>
<evidence type="ECO:0000313" key="2">
    <source>
        <dbReference type="Proteomes" id="UP000229681"/>
    </source>
</evidence>
<proteinExistence type="predicted"/>
<protein>
    <submittedName>
        <fullName evidence="1">Uncharacterized protein</fullName>
    </submittedName>
</protein>
<reference evidence="1 2" key="1">
    <citation type="submission" date="2017-11" db="EMBL/GenBank/DDBJ databases">
        <title>Evolution of Phototrophy in the Chloroflexi Phylum Driven by Horizontal Gene Transfer.</title>
        <authorList>
            <person name="Ward L.M."/>
            <person name="Hemp J."/>
            <person name="Shih P.M."/>
            <person name="Mcglynn S.E."/>
            <person name="Fischer W."/>
        </authorList>
    </citation>
    <scope>NUCLEOTIDE SEQUENCE [LARGE SCALE GENOMIC DNA]</scope>
    <source>
        <strain evidence="1">JP3_13</strain>
    </source>
</reference>
<accession>A0A2M8PDC9</accession>
<gene>
    <name evidence="1" type="ORF">CUN49_10110</name>
</gene>
<name>A0A2M8PDC9_9CHLR</name>
<dbReference type="AlphaFoldDB" id="A0A2M8PDC9"/>
<organism evidence="1 2">
    <name type="scientific">Candidatus Thermofonsia Clade 1 bacterium</name>
    <dbReference type="NCBI Taxonomy" id="2364210"/>
    <lineage>
        <taxon>Bacteria</taxon>
        <taxon>Bacillati</taxon>
        <taxon>Chloroflexota</taxon>
        <taxon>Candidatus Thermofontia</taxon>
        <taxon>Candidatus Thermofonsia Clade 1</taxon>
    </lineage>
</organism>
<dbReference type="Proteomes" id="UP000229681">
    <property type="component" value="Unassembled WGS sequence"/>
</dbReference>
<sequence length="145" mass="16933">MSRVINPESAGKLRSQHMRTAAELLRHLGQKAEVDAEARDMVATLIYCFREIEDGIEASMQAWEKRNYWNKVEQFRKQWAWLSAACGRLEELVRTGAWDQLPMVILPLLPHFVEITITRFTRRPETWAGAYERLMAEYAHQRNGS</sequence>
<evidence type="ECO:0000313" key="1">
    <source>
        <dbReference type="EMBL" id="PJF35530.1"/>
    </source>
</evidence>
<comment type="caution">
    <text evidence="1">The sequence shown here is derived from an EMBL/GenBank/DDBJ whole genome shotgun (WGS) entry which is preliminary data.</text>
</comment>